<feature type="domain" description="DJ-1/PfpI" evidence="2">
    <location>
        <begin position="4"/>
        <end position="181"/>
    </location>
</feature>
<evidence type="ECO:0000256" key="1">
    <source>
        <dbReference type="SAM" id="SignalP"/>
    </source>
</evidence>
<dbReference type="OrthoDB" id="543156at2759"/>
<dbReference type="CDD" id="cd03139">
    <property type="entry name" value="GATase1_PfpI_2"/>
    <property type="match status" value="1"/>
</dbReference>
<dbReference type="GeneID" id="25902525"/>
<proteinExistence type="predicted"/>
<evidence type="ECO:0000313" key="4">
    <source>
        <dbReference type="Proteomes" id="UP000054560"/>
    </source>
</evidence>
<feature type="chain" id="PRO_5005539137" description="DJ-1/PfpI domain-containing protein" evidence="1">
    <location>
        <begin position="18"/>
        <end position="210"/>
    </location>
</feature>
<keyword evidence="1" id="KW-0732">Signal</keyword>
<dbReference type="Pfam" id="PF01965">
    <property type="entry name" value="DJ-1_PfpI"/>
    <property type="match status" value="1"/>
</dbReference>
<dbReference type="InterPro" id="IPR029062">
    <property type="entry name" value="Class_I_gatase-like"/>
</dbReference>
<dbReference type="InterPro" id="IPR052158">
    <property type="entry name" value="INH-QAR"/>
</dbReference>
<organism evidence="3 4">
    <name type="scientific">Sphaeroforma arctica JP610</name>
    <dbReference type="NCBI Taxonomy" id="667725"/>
    <lineage>
        <taxon>Eukaryota</taxon>
        <taxon>Ichthyosporea</taxon>
        <taxon>Ichthyophonida</taxon>
        <taxon>Sphaeroforma</taxon>
    </lineage>
</organism>
<protein>
    <recommendedName>
        <fullName evidence="2">DJ-1/PfpI domain-containing protein</fullName>
    </recommendedName>
</protein>
<dbReference type="RefSeq" id="XP_014159698.1">
    <property type="nucleotide sequence ID" value="XM_014304223.1"/>
</dbReference>
<gene>
    <name evidence="3" type="ORF">SARC_02021</name>
</gene>
<feature type="signal peptide" evidence="1">
    <location>
        <begin position="1"/>
        <end position="17"/>
    </location>
</feature>
<dbReference type="SUPFAM" id="SSF52317">
    <property type="entry name" value="Class I glutamine amidotransferase-like"/>
    <property type="match status" value="1"/>
</dbReference>
<dbReference type="Gene3D" id="3.40.50.880">
    <property type="match status" value="1"/>
</dbReference>
<dbReference type="PANTHER" id="PTHR43130">
    <property type="entry name" value="ARAC-FAMILY TRANSCRIPTIONAL REGULATOR"/>
    <property type="match status" value="1"/>
</dbReference>
<sequence>MMLKVAVLLFNYVEVLDFAGPFEVFSVTGKKEGKDLFDVYTVAETKTISARGGLSINVHHTFTTCPLPDILIVPGGGGFRSDGTPYGTRLELHNDILLDFIVKCAQTCTKLLSVCTGSTLLAKRGLLDGKVSTTHHLSLNVLQELAPTSRVCADARVADNGRVVCSGGISAGIDMCFYVITQLHGAEETERTAKYMEYNWQPDQLKVVKF</sequence>
<accession>A0A0L0GA90</accession>
<dbReference type="PANTHER" id="PTHR43130:SF14">
    <property type="entry name" value="DJ-1_PFPI DOMAIN-CONTAINING PROTEIN"/>
    <property type="match status" value="1"/>
</dbReference>
<dbReference type="InterPro" id="IPR002818">
    <property type="entry name" value="DJ-1/PfpI"/>
</dbReference>
<dbReference type="AlphaFoldDB" id="A0A0L0GA90"/>
<keyword evidence="4" id="KW-1185">Reference proteome</keyword>
<reference evidence="3 4" key="1">
    <citation type="submission" date="2011-02" db="EMBL/GenBank/DDBJ databases">
        <title>The Genome Sequence of Sphaeroforma arctica JP610.</title>
        <authorList>
            <consortium name="The Broad Institute Genome Sequencing Platform"/>
            <person name="Russ C."/>
            <person name="Cuomo C."/>
            <person name="Young S.K."/>
            <person name="Zeng Q."/>
            <person name="Gargeya S."/>
            <person name="Alvarado L."/>
            <person name="Berlin A."/>
            <person name="Chapman S.B."/>
            <person name="Chen Z."/>
            <person name="Freedman E."/>
            <person name="Gellesch M."/>
            <person name="Goldberg J."/>
            <person name="Griggs A."/>
            <person name="Gujja S."/>
            <person name="Heilman E."/>
            <person name="Heiman D."/>
            <person name="Howarth C."/>
            <person name="Mehta T."/>
            <person name="Neiman D."/>
            <person name="Pearson M."/>
            <person name="Roberts A."/>
            <person name="Saif S."/>
            <person name="Shea T."/>
            <person name="Shenoy N."/>
            <person name="Sisk P."/>
            <person name="Stolte C."/>
            <person name="Sykes S."/>
            <person name="White J."/>
            <person name="Yandava C."/>
            <person name="Burger G."/>
            <person name="Gray M.W."/>
            <person name="Holland P.W.H."/>
            <person name="King N."/>
            <person name="Lang F.B.F."/>
            <person name="Roger A.J."/>
            <person name="Ruiz-Trillo I."/>
            <person name="Haas B."/>
            <person name="Nusbaum C."/>
            <person name="Birren B."/>
        </authorList>
    </citation>
    <scope>NUCLEOTIDE SEQUENCE [LARGE SCALE GENOMIC DNA]</scope>
    <source>
        <strain evidence="3 4">JP610</strain>
    </source>
</reference>
<dbReference type="EMBL" id="KQ241683">
    <property type="protein sequence ID" value="KNC85796.1"/>
    <property type="molecule type" value="Genomic_DNA"/>
</dbReference>
<dbReference type="eggNOG" id="ENOG502S8W8">
    <property type="taxonomic scope" value="Eukaryota"/>
</dbReference>
<name>A0A0L0GA90_9EUKA</name>
<dbReference type="GO" id="GO:0006355">
    <property type="term" value="P:regulation of DNA-templated transcription"/>
    <property type="evidence" value="ECO:0007669"/>
    <property type="project" value="TreeGrafter"/>
</dbReference>
<evidence type="ECO:0000313" key="3">
    <source>
        <dbReference type="EMBL" id="KNC85796.1"/>
    </source>
</evidence>
<evidence type="ECO:0000259" key="2">
    <source>
        <dbReference type="Pfam" id="PF01965"/>
    </source>
</evidence>
<dbReference type="Proteomes" id="UP000054560">
    <property type="component" value="Unassembled WGS sequence"/>
</dbReference>
<dbReference type="STRING" id="667725.A0A0L0GA90"/>